<evidence type="ECO:0000256" key="2">
    <source>
        <dbReference type="SAM" id="Phobius"/>
    </source>
</evidence>
<keyword evidence="4" id="KW-1185">Reference proteome</keyword>
<keyword evidence="2" id="KW-0472">Membrane</keyword>
<evidence type="ECO:0000313" key="4">
    <source>
        <dbReference type="Proteomes" id="UP000785679"/>
    </source>
</evidence>
<dbReference type="AlphaFoldDB" id="A0A8J8TB17"/>
<organism evidence="3 4">
    <name type="scientific">Halteria grandinella</name>
    <dbReference type="NCBI Taxonomy" id="5974"/>
    <lineage>
        <taxon>Eukaryota</taxon>
        <taxon>Sar</taxon>
        <taxon>Alveolata</taxon>
        <taxon>Ciliophora</taxon>
        <taxon>Intramacronucleata</taxon>
        <taxon>Spirotrichea</taxon>
        <taxon>Stichotrichia</taxon>
        <taxon>Sporadotrichida</taxon>
        <taxon>Halteriidae</taxon>
        <taxon>Halteria</taxon>
    </lineage>
</organism>
<feature type="compositionally biased region" description="Basic and acidic residues" evidence="1">
    <location>
        <begin position="1"/>
        <end position="12"/>
    </location>
</feature>
<name>A0A8J8TB17_HALGN</name>
<feature type="transmembrane region" description="Helical" evidence="2">
    <location>
        <begin position="82"/>
        <end position="102"/>
    </location>
</feature>
<comment type="caution">
    <text evidence="3">The sequence shown here is derived from an EMBL/GenBank/DDBJ whole genome shotgun (WGS) entry which is preliminary data.</text>
</comment>
<feature type="region of interest" description="Disordered" evidence="1">
    <location>
        <begin position="1"/>
        <end position="29"/>
    </location>
</feature>
<feature type="transmembrane region" description="Helical" evidence="2">
    <location>
        <begin position="542"/>
        <end position="566"/>
    </location>
</feature>
<dbReference type="EMBL" id="RRYP01000015">
    <property type="protein sequence ID" value="TNV88235.1"/>
    <property type="molecule type" value="Genomic_DNA"/>
</dbReference>
<reference evidence="3" key="1">
    <citation type="submission" date="2019-06" db="EMBL/GenBank/DDBJ databases">
        <authorList>
            <person name="Zheng W."/>
        </authorList>
    </citation>
    <scope>NUCLEOTIDE SEQUENCE</scope>
    <source>
        <strain evidence="3">QDHG01</strain>
    </source>
</reference>
<proteinExistence type="predicted"/>
<protein>
    <submittedName>
        <fullName evidence="3">Uncharacterized protein</fullName>
    </submittedName>
</protein>
<evidence type="ECO:0000313" key="3">
    <source>
        <dbReference type="EMBL" id="TNV88235.1"/>
    </source>
</evidence>
<keyword evidence="2" id="KW-1133">Transmembrane helix</keyword>
<evidence type="ECO:0000256" key="1">
    <source>
        <dbReference type="SAM" id="MobiDB-lite"/>
    </source>
</evidence>
<keyword evidence="2" id="KW-0812">Transmembrane</keyword>
<gene>
    <name evidence="3" type="ORF">FGO68_gene5384</name>
</gene>
<sequence length="948" mass="108790">MIKKRNVSDDTQNHQLPLNGDADEVQETEDLKDGSLKASRDLLIPHEPNSYRKEREAVEMNETDVYPIRISLNPKQILRMKIIRIIAFICCFYFIVPFDLYIKDQHLRRIWLYDTDYYFHSVQFPNYNATSNVTNSYQFDLTNCKVYLKQSDSYAPANASLKNNTKQMAFEVEFGFTWGTPFSFNDTHLVIVSSEDQNCIVNVWASPHAIMPKLSFLIAGAQDNLMFQDDTDWGVSLDLSNGLEIQGSKVFVTLGDHRISNLTVILQYGIVLLDYIRAPIKYVSLGEGIYKDLIPDNVPGTTVSITNPQGNICIASQYTVQQNKGRCDPLEKNILPSQLTGNYSCFLDAQICVNKSSCSNLKHSANIIVMDGQVQMSYAQNPNKAYTYDKISRVIKGYDNINFTLNAFNFVNQSVSAYKLNEELSRITRLQVIGSNYQKTWMYTNKKVYFQANYWTLVWASAGLLTPTIDSLKVLLIDSECPNREPSISLDAKVADYIRNVYPEYQSSDIAFANGLIDTVRVILNSFGEYEYQVIEMAENPLLVAAFALSAVIALFGGLFSVFAAYKFYLYLKRRFNQYVQKRKNLSITLKIVKAVEQKVLDVDEEILGQINLVDGTYEKRAIFTSRLVQKVRDIKKYNLAFSFSLYQIPAMLLDHFFRKQTNSIIEFLSEVPEDKHSTVFSRKRMRGYDKTSVSMPLYEFQQIYSRFCNINGFNEQSELDSEVNMKILKAFGITFLSFDDTLEPAYANIRLKTLKEMAESRIDQEQLEQMTSALRFLNENCIATKFRTDVISFQELKYLYDDFCKINDIPYAKKTQIVGSEEMTNFGAVVVDVHPPKRLLGIKRQKTASVEVQGEVGFLLRQPATLRSSIMTYLLRTDGLIPNVLIAIIHFFLILIVPLISPFIAFYALILIPTFQYWNILGRKQLLNWSSLWVSSLFLYRSLRPPP</sequence>
<feature type="transmembrane region" description="Helical" evidence="2">
    <location>
        <begin position="885"/>
        <end position="915"/>
    </location>
</feature>
<accession>A0A8J8TB17</accession>
<dbReference type="Proteomes" id="UP000785679">
    <property type="component" value="Unassembled WGS sequence"/>
</dbReference>